<reference evidence="2 3" key="1">
    <citation type="submission" date="2019-07" db="EMBL/GenBank/DDBJ databases">
        <title>Draft genome assembly of a fouling barnacle, Amphibalanus amphitrite (Darwin, 1854): The first reference genome for Thecostraca.</title>
        <authorList>
            <person name="Kim W."/>
        </authorList>
    </citation>
    <scope>NUCLEOTIDE SEQUENCE [LARGE SCALE GENOMIC DNA]</scope>
    <source>
        <strain evidence="2">SNU_AA5</strain>
        <tissue evidence="2">Soma without cirri and trophi</tissue>
    </source>
</reference>
<name>A0A6A4WNC3_AMPAM</name>
<evidence type="ECO:0000256" key="1">
    <source>
        <dbReference type="SAM" id="MobiDB-lite"/>
    </source>
</evidence>
<evidence type="ECO:0000313" key="2">
    <source>
        <dbReference type="EMBL" id="KAF0307543.1"/>
    </source>
</evidence>
<dbReference type="AlphaFoldDB" id="A0A6A4WNC3"/>
<protein>
    <submittedName>
        <fullName evidence="2">Uncharacterized protein</fullName>
    </submittedName>
</protein>
<evidence type="ECO:0000313" key="3">
    <source>
        <dbReference type="Proteomes" id="UP000440578"/>
    </source>
</evidence>
<accession>A0A6A4WNC3</accession>
<dbReference type="EMBL" id="VIIS01000563">
    <property type="protein sequence ID" value="KAF0307543.1"/>
    <property type="molecule type" value="Genomic_DNA"/>
</dbReference>
<keyword evidence="3" id="KW-1185">Reference proteome</keyword>
<proteinExistence type="predicted"/>
<organism evidence="2 3">
    <name type="scientific">Amphibalanus amphitrite</name>
    <name type="common">Striped barnacle</name>
    <name type="synonym">Balanus amphitrite</name>
    <dbReference type="NCBI Taxonomy" id="1232801"/>
    <lineage>
        <taxon>Eukaryota</taxon>
        <taxon>Metazoa</taxon>
        <taxon>Ecdysozoa</taxon>
        <taxon>Arthropoda</taxon>
        <taxon>Crustacea</taxon>
        <taxon>Multicrustacea</taxon>
        <taxon>Cirripedia</taxon>
        <taxon>Thoracica</taxon>
        <taxon>Thoracicalcarea</taxon>
        <taxon>Balanomorpha</taxon>
        <taxon>Balanoidea</taxon>
        <taxon>Balanidae</taxon>
        <taxon>Amphibalaninae</taxon>
        <taxon>Amphibalanus</taxon>
    </lineage>
</organism>
<comment type="caution">
    <text evidence="2">The sequence shown here is derived from an EMBL/GenBank/DDBJ whole genome shotgun (WGS) entry which is preliminary data.</text>
</comment>
<feature type="region of interest" description="Disordered" evidence="1">
    <location>
        <begin position="1"/>
        <end position="54"/>
    </location>
</feature>
<sequence>MVAERDTGQWIASQGGWPPVTAGAYRPTEDPRRVLTPSDTMPANRLKSGEDTLPIMDPFFTVSEH</sequence>
<dbReference type="Proteomes" id="UP000440578">
    <property type="component" value="Unassembled WGS sequence"/>
</dbReference>
<gene>
    <name evidence="2" type="ORF">FJT64_021149</name>
</gene>